<sequence length="169" mass="18369">MPATLLSRLLPGEFGTSLFGDLQSAPTCALLLDEIQIRFLMRLIPVLEKMEKSEQVIRLCEHALQLIERAVLSAVSEGLLSFEDSTKSPVDATATSAADGGNPLCAASVCTKDERVIAATRSLAELTAALHTRIFKHQLTLSNTERAYALVMNNPDKSRYVLHTCLALS</sequence>
<protein>
    <submittedName>
        <fullName evidence="1">Uncharacterized protein</fullName>
    </submittedName>
</protein>
<dbReference type="EMBL" id="UYRU01055894">
    <property type="protein sequence ID" value="VDN13226.1"/>
    <property type="molecule type" value="Genomic_DNA"/>
</dbReference>
<proteinExistence type="predicted"/>
<name>A0A3P7P591_DIBLA</name>
<gene>
    <name evidence="1" type="ORF">DILT_LOCUS9057</name>
</gene>
<dbReference type="Proteomes" id="UP000281553">
    <property type="component" value="Unassembled WGS sequence"/>
</dbReference>
<dbReference type="AlphaFoldDB" id="A0A3P7P591"/>
<evidence type="ECO:0000313" key="2">
    <source>
        <dbReference type="Proteomes" id="UP000281553"/>
    </source>
</evidence>
<evidence type="ECO:0000313" key="1">
    <source>
        <dbReference type="EMBL" id="VDN13226.1"/>
    </source>
</evidence>
<keyword evidence="2" id="KW-1185">Reference proteome</keyword>
<reference evidence="1 2" key="1">
    <citation type="submission" date="2018-11" db="EMBL/GenBank/DDBJ databases">
        <authorList>
            <consortium name="Pathogen Informatics"/>
        </authorList>
    </citation>
    <scope>NUCLEOTIDE SEQUENCE [LARGE SCALE GENOMIC DNA]</scope>
</reference>
<dbReference type="OrthoDB" id="67716at2759"/>
<accession>A0A3P7P591</accession>
<organism evidence="1 2">
    <name type="scientific">Dibothriocephalus latus</name>
    <name type="common">Fish tapeworm</name>
    <name type="synonym">Diphyllobothrium latum</name>
    <dbReference type="NCBI Taxonomy" id="60516"/>
    <lineage>
        <taxon>Eukaryota</taxon>
        <taxon>Metazoa</taxon>
        <taxon>Spiralia</taxon>
        <taxon>Lophotrochozoa</taxon>
        <taxon>Platyhelminthes</taxon>
        <taxon>Cestoda</taxon>
        <taxon>Eucestoda</taxon>
        <taxon>Diphyllobothriidea</taxon>
        <taxon>Diphyllobothriidae</taxon>
        <taxon>Dibothriocephalus</taxon>
    </lineage>
</organism>